<keyword evidence="3" id="KW-1185">Reference proteome</keyword>
<organism evidence="2 3">
    <name type="scientific">Bacillus altitudinis</name>
    <dbReference type="NCBI Taxonomy" id="293387"/>
    <lineage>
        <taxon>Bacteria</taxon>
        <taxon>Bacillati</taxon>
        <taxon>Bacillota</taxon>
        <taxon>Bacilli</taxon>
        <taxon>Bacillales</taxon>
        <taxon>Bacillaceae</taxon>
        <taxon>Bacillus</taxon>
    </lineage>
</organism>
<evidence type="ECO:0000313" key="2">
    <source>
        <dbReference type="EMBL" id="MER3123651.1"/>
    </source>
</evidence>
<comment type="caution">
    <text evidence="2">The sequence shown here is derived from an EMBL/GenBank/DDBJ whole genome shotgun (WGS) entry which is preliminary data.</text>
</comment>
<feature type="chain" id="PRO_5045570959" evidence="1">
    <location>
        <begin position="26"/>
        <end position="101"/>
    </location>
</feature>
<sequence>MNKMSKIIVMLIVITLIGTPITVNAQSLTTDYNIEQTQNNNPDEEITSEKIPPVVIALAIRALLAAGRTELVRYLQQEGIKAYCSKYKKSGPKVVSDLLCK</sequence>
<dbReference type="RefSeq" id="WP_034284315.1">
    <property type="nucleotide sequence ID" value="NZ_CP139563.1"/>
</dbReference>
<name>A0ABV1SAR3_BACAB</name>
<reference evidence="2 3" key="1">
    <citation type="submission" date="2024-06" db="EMBL/GenBank/DDBJ databases">
        <title>Construction of an artificial bacterial consortium using nitrogen cycle bacteria from Cuatro Cienegas Basin and a mangrove forest.</title>
        <authorList>
            <person name="Aguilera-Najera D."/>
            <person name="Marquez-Cianci L."/>
            <person name="Martinez-Perez E."/>
            <person name="Rosas-Barrera M."/>
            <person name="Rodriguez-Cruz U.E."/>
            <person name="Tapia-Lopez R."/>
            <person name="Eguiarte L.E."/>
            <person name="Souza-Saldivar V."/>
        </authorList>
    </citation>
    <scope>NUCLEOTIDE SEQUENCE [LARGE SCALE GENOMIC DNA]</scope>
    <source>
        <strain evidence="2 3">S14-15</strain>
    </source>
</reference>
<evidence type="ECO:0000313" key="3">
    <source>
        <dbReference type="Proteomes" id="UP001467674"/>
    </source>
</evidence>
<gene>
    <name evidence="2" type="ORF">ABQG71_21070</name>
</gene>
<proteinExistence type="predicted"/>
<accession>A0ABV1SAR3</accession>
<dbReference type="EMBL" id="JBEOME010000023">
    <property type="protein sequence ID" value="MER3123651.1"/>
    <property type="molecule type" value="Genomic_DNA"/>
</dbReference>
<dbReference type="Proteomes" id="UP001467674">
    <property type="component" value="Unassembled WGS sequence"/>
</dbReference>
<protein>
    <submittedName>
        <fullName evidence="2">Uncharacterized protein</fullName>
    </submittedName>
</protein>
<keyword evidence="1" id="KW-0732">Signal</keyword>
<feature type="signal peptide" evidence="1">
    <location>
        <begin position="1"/>
        <end position="25"/>
    </location>
</feature>
<evidence type="ECO:0000256" key="1">
    <source>
        <dbReference type="SAM" id="SignalP"/>
    </source>
</evidence>